<comment type="caution">
    <text evidence="1">The sequence shown here is derived from an EMBL/GenBank/DDBJ whole genome shotgun (WGS) entry which is preliminary data.</text>
</comment>
<accession>A0A939EKR3</accession>
<dbReference type="RefSeq" id="WP_207143325.1">
    <property type="nucleotide sequence ID" value="NZ_JAEKJZ010000007.1"/>
</dbReference>
<proteinExistence type="predicted"/>
<dbReference type="AlphaFoldDB" id="A0A939EKR3"/>
<dbReference type="Proteomes" id="UP000664096">
    <property type="component" value="Unassembled WGS sequence"/>
</dbReference>
<evidence type="ECO:0000313" key="1">
    <source>
        <dbReference type="EMBL" id="MBN9673465.1"/>
    </source>
</evidence>
<sequence length="200" mass="22106">MSFVLGQMTQPFGGNISQLRAIILADYRATEANLGFHAGRLSNGFKLLLLKSPPRPDDFEFQGTTLRSGGRFGLPAATYAEDAKREAVHDSIMSERGAAGYRALQEHVLGVSSFTGPDRFVKVMPDTRHDGAMSPADQYPMGGGFLQWDLKKPGLPFLYAANFRPDGTVITEKETFQLNSGKFLADYPQRQKLQKFLQTV</sequence>
<protein>
    <submittedName>
        <fullName evidence="1">Uncharacterized protein</fullName>
    </submittedName>
</protein>
<evidence type="ECO:0000313" key="2">
    <source>
        <dbReference type="Proteomes" id="UP000664096"/>
    </source>
</evidence>
<organism evidence="1 2">
    <name type="scientific">Roseibium aggregatum</name>
    <dbReference type="NCBI Taxonomy" id="187304"/>
    <lineage>
        <taxon>Bacteria</taxon>
        <taxon>Pseudomonadati</taxon>
        <taxon>Pseudomonadota</taxon>
        <taxon>Alphaproteobacteria</taxon>
        <taxon>Hyphomicrobiales</taxon>
        <taxon>Stappiaceae</taxon>
        <taxon>Roseibium</taxon>
    </lineage>
</organism>
<name>A0A939EKR3_9HYPH</name>
<dbReference type="EMBL" id="JAEKJZ010000007">
    <property type="protein sequence ID" value="MBN9673465.1"/>
    <property type="molecule type" value="Genomic_DNA"/>
</dbReference>
<reference evidence="1" key="1">
    <citation type="submission" date="2020-12" db="EMBL/GenBank/DDBJ databases">
        <title>Oil enriched cultivation method for isolating marine PHA-producing bacteria.</title>
        <authorList>
            <person name="Zheng W."/>
            <person name="Yu S."/>
            <person name="Huang Y."/>
        </authorList>
    </citation>
    <scope>NUCLEOTIDE SEQUENCE</scope>
    <source>
        <strain evidence="1">SY-2-12</strain>
    </source>
</reference>
<gene>
    <name evidence="1" type="ORF">JF539_24115</name>
</gene>